<dbReference type="Gene3D" id="1.20.1050.20">
    <property type="entry name" value="STAT transcription factor, all-alpha domain"/>
    <property type="match status" value="1"/>
</dbReference>
<dbReference type="InterPro" id="IPR015988">
    <property type="entry name" value="STAT_TF_CC"/>
</dbReference>
<dbReference type="OrthoDB" id="19300at2759"/>
<evidence type="ECO:0000256" key="4">
    <source>
        <dbReference type="ARBA" id="ARBA00022490"/>
    </source>
</evidence>
<evidence type="ECO:0000256" key="12">
    <source>
        <dbReference type="PROSITE-ProRule" id="PRU00191"/>
    </source>
</evidence>
<keyword evidence="8 13" id="KW-0238">DNA-binding</keyword>
<evidence type="ECO:0000256" key="10">
    <source>
        <dbReference type="ARBA" id="ARBA00023163"/>
    </source>
</evidence>
<dbReference type="FunFam" id="1.10.238.10:FF:000029">
    <property type="entry name" value="Signal transducer and transcription activator 6"/>
    <property type="match status" value="1"/>
</dbReference>
<reference evidence="17 18" key="1">
    <citation type="submission" date="2019-04" db="EMBL/GenBank/DDBJ databases">
        <authorList>
            <consortium name="Wellcome Sanger Institute Data Sharing"/>
        </authorList>
    </citation>
    <scope>NUCLEOTIDE SEQUENCE [LARGE SCALE GENOMIC DNA]</scope>
</reference>
<dbReference type="RefSeq" id="XP_018616052.1">
    <property type="nucleotide sequence ID" value="XM_018760536.2"/>
</dbReference>
<dbReference type="CTD" id="6778"/>
<sequence>MMAQWKQVQMQVQFLSTKTLNELYPQTFPMDVRCYLANWIEEQSWEDIVMDSPEQEARAVGLLEQITSLLQDLAQRNPNVVEKLRLQQFSRNMSVFRSQPLQLVKTVQDILRKERVLLSQTVSPVSHFSPSPAQPSESNRDVDVLVLKVLEIQSCRQKIHQLQEELNWERQNFESLQVQLQSHPSNGLDPNLSEQVVKLQSHIQQLEFNGKAIAKTRVQLLQDAVCCLEQCQSRLVQRIQAWRREQHLATIGAPFDDNLGPLQTWCEQLFGVNLKLKQEVLIEPIAELQEKLGLLLQTLVQSSLTVDKQPPQVIKTQSKFSTTVRYLLGEKVAPGKPVLLKAQIVTEAQARNLGQLGTIPSENVGELINNTAILEHNASTKSTCATFRNMSIKKIKRADRKGSESVTEEKFALLFSTEINITGCDTPFRIQMISLPVVVIVHGSQDNNALATIIWDCAFSEPDRVPFVVPERVPWKQMCMTLDSKFTSEVQTQRHLDRFNQHFLAQKIFDKPDISGDYSNMLVSWAQFNKEVLPGRPFTFWQWFDGVMELTKKHLKSYWSDGLIFGFIGKQHLHLILQDRPNGTFLLRFSDSEIGGITIAYVAPSENGGRKIQNIQPFTKRDLEIRCLGDRIRDIELITHVYPDFPKNDAFKKYYTDDSQPLNHGYIGVTMQTKVAGDTHPTSPSVPSMTPRSETPQDPSLLPSHTSYPPGPVFSNMDPMRNGSVPVTVPVISPFFSPQQFQPSFNTDSRVPPGPFHLDPVSIGLFPDLSEPPQQSSMEFEDILDSEMYRMSS</sequence>
<dbReference type="InterPro" id="IPR001217">
    <property type="entry name" value="STAT"/>
</dbReference>
<dbReference type="GO" id="GO:0001228">
    <property type="term" value="F:DNA-binding transcription activator activity, RNA polymerase II-specific"/>
    <property type="evidence" value="ECO:0007669"/>
    <property type="project" value="UniProtKB-ARBA"/>
</dbReference>
<dbReference type="GeneID" id="108939311"/>
<dbReference type="Gene3D" id="3.30.505.10">
    <property type="entry name" value="SH2 domain"/>
    <property type="match status" value="1"/>
</dbReference>
<keyword evidence="7 13" id="KW-0805">Transcription regulation</keyword>
<dbReference type="InterPro" id="IPR013800">
    <property type="entry name" value="STAT_TF_alpha"/>
</dbReference>
<keyword evidence="4 13" id="KW-0963">Cytoplasm</keyword>
<keyword evidence="6 12" id="KW-0727">SH2 domain</keyword>
<dbReference type="SUPFAM" id="SSF49417">
    <property type="entry name" value="p53-like transcription factors"/>
    <property type="match status" value="1"/>
</dbReference>
<evidence type="ECO:0000256" key="14">
    <source>
        <dbReference type="SAM" id="Coils"/>
    </source>
</evidence>
<dbReference type="InterPro" id="IPR013799">
    <property type="entry name" value="STAT_TF_prot_interaction"/>
</dbReference>
<keyword evidence="5 13" id="KW-0597">Phosphoprotein</keyword>
<gene>
    <name evidence="17" type="primary">stat6</name>
</gene>
<dbReference type="InterPro" id="IPR013801">
    <property type="entry name" value="STAT_TF_DNA-bd"/>
</dbReference>
<evidence type="ECO:0000313" key="18">
    <source>
        <dbReference type="Proteomes" id="UP000694397"/>
    </source>
</evidence>
<dbReference type="InterPro" id="IPR036535">
    <property type="entry name" value="STAT_N_sf"/>
</dbReference>
<dbReference type="GO" id="GO:0005737">
    <property type="term" value="C:cytoplasm"/>
    <property type="evidence" value="ECO:0007669"/>
    <property type="project" value="UniProtKB-SubCell"/>
</dbReference>
<dbReference type="Pfam" id="PF01017">
    <property type="entry name" value="STAT_alpha"/>
    <property type="match status" value="1"/>
</dbReference>
<dbReference type="Proteomes" id="UP000694397">
    <property type="component" value="Chromosome 19"/>
</dbReference>
<feature type="coiled-coil region" evidence="14">
    <location>
        <begin position="152"/>
        <end position="179"/>
    </location>
</feature>
<dbReference type="CDD" id="cd16856">
    <property type="entry name" value="STAT6_CCD"/>
    <property type="match status" value="1"/>
</dbReference>
<dbReference type="PROSITE" id="PS50001">
    <property type="entry name" value="SH2"/>
    <property type="match status" value="1"/>
</dbReference>
<dbReference type="AlphaFoldDB" id="A0A8C9R5H1"/>
<dbReference type="GO" id="GO:0007166">
    <property type="term" value="P:cell surface receptor signaling pathway"/>
    <property type="evidence" value="ECO:0007669"/>
    <property type="project" value="UniProtKB-ARBA"/>
</dbReference>
<dbReference type="Gene3D" id="2.60.40.630">
    <property type="entry name" value="STAT transcription factor, DNA-binding domain"/>
    <property type="match status" value="1"/>
</dbReference>
<evidence type="ECO:0000256" key="7">
    <source>
        <dbReference type="ARBA" id="ARBA00023015"/>
    </source>
</evidence>
<dbReference type="SUPFAM" id="SSF55550">
    <property type="entry name" value="SH2 domain"/>
    <property type="match status" value="1"/>
</dbReference>
<comment type="similarity">
    <text evidence="3 13">Belongs to the transcription factor STAT family.</text>
</comment>
<evidence type="ECO:0000256" key="6">
    <source>
        <dbReference type="ARBA" id="ARBA00022999"/>
    </source>
</evidence>
<evidence type="ECO:0000256" key="9">
    <source>
        <dbReference type="ARBA" id="ARBA00023159"/>
    </source>
</evidence>
<dbReference type="FunFam" id="2.60.40.630:FF:000003">
    <property type="entry name" value="Signal transducer and transcription activator 6"/>
    <property type="match status" value="1"/>
</dbReference>
<feature type="compositionally biased region" description="Polar residues" evidence="15">
    <location>
        <begin position="680"/>
        <end position="706"/>
    </location>
</feature>
<evidence type="ECO:0000313" key="17">
    <source>
        <dbReference type="Ensembl" id="ENSSFOP00015005345.1"/>
    </source>
</evidence>
<dbReference type="Pfam" id="PF21354">
    <property type="entry name" value="STAT_linker"/>
    <property type="match status" value="1"/>
</dbReference>
<comment type="subcellular location">
    <subcellularLocation>
        <location evidence="2 13">Cytoplasm</location>
    </subcellularLocation>
    <subcellularLocation>
        <location evidence="1 13">Nucleus</location>
    </subcellularLocation>
</comment>
<evidence type="ECO:0000256" key="13">
    <source>
        <dbReference type="RuleBase" id="RU046415"/>
    </source>
</evidence>
<keyword evidence="18" id="KW-1185">Reference proteome</keyword>
<dbReference type="InterPro" id="IPR008967">
    <property type="entry name" value="p53-like_TF_DNA-bd_sf"/>
</dbReference>
<dbReference type="SMART" id="SM00964">
    <property type="entry name" value="STAT_int"/>
    <property type="match status" value="1"/>
</dbReference>
<dbReference type="InterPro" id="IPR000980">
    <property type="entry name" value="SH2"/>
</dbReference>
<dbReference type="PANTHER" id="PTHR11801">
    <property type="entry name" value="SIGNAL TRANSDUCER AND ACTIVATOR OF TRANSCRIPTION"/>
    <property type="match status" value="1"/>
</dbReference>
<reference evidence="17" key="2">
    <citation type="submission" date="2025-08" db="UniProtKB">
        <authorList>
            <consortium name="Ensembl"/>
        </authorList>
    </citation>
    <scope>IDENTIFICATION</scope>
</reference>
<evidence type="ECO:0000256" key="2">
    <source>
        <dbReference type="ARBA" id="ARBA00004496"/>
    </source>
</evidence>
<dbReference type="FunFam" id="3.30.505.10:FF:000126">
    <property type="entry name" value="Signal transducer and activator of transcription"/>
    <property type="match status" value="1"/>
</dbReference>
<keyword evidence="14" id="KW-0175">Coiled coil</keyword>
<dbReference type="Pfam" id="PF02864">
    <property type="entry name" value="STAT_bind"/>
    <property type="match status" value="1"/>
</dbReference>
<feature type="region of interest" description="Disordered" evidence="15">
    <location>
        <begin position="675"/>
        <end position="706"/>
    </location>
</feature>
<dbReference type="Pfam" id="PF00017">
    <property type="entry name" value="SH2"/>
    <property type="match status" value="1"/>
</dbReference>
<dbReference type="Pfam" id="PF02865">
    <property type="entry name" value="STAT_int"/>
    <property type="match status" value="1"/>
</dbReference>
<dbReference type="GeneTree" id="ENSGT01080000257420"/>
<dbReference type="SUPFAM" id="SSF47655">
    <property type="entry name" value="STAT"/>
    <property type="match status" value="1"/>
</dbReference>
<dbReference type="GO" id="GO:0000977">
    <property type="term" value="F:RNA polymerase II transcription regulatory region sequence-specific DNA binding"/>
    <property type="evidence" value="ECO:0007669"/>
    <property type="project" value="UniProtKB-ARBA"/>
</dbReference>
<evidence type="ECO:0000256" key="3">
    <source>
        <dbReference type="ARBA" id="ARBA00005586"/>
    </source>
</evidence>
<evidence type="ECO:0000256" key="15">
    <source>
        <dbReference type="SAM" id="MobiDB-lite"/>
    </source>
</evidence>
<feature type="domain" description="SH2" evidence="16">
    <location>
        <begin position="559"/>
        <end position="675"/>
    </location>
</feature>
<dbReference type="SUPFAM" id="SSF48092">
    <property type="entry name" value="Transcription factor STAT-4 N-domain"/>
    <property type="match status" value="1"/>
</dbReference>
<dbReference type="InterPro" id="IPR048988">
    <property type="entry name" value="STAT_linker"/>
</dbReference>
<proteinExistence type="inferred from homology"/>
<evidence type="ECO:0000256" key="5">
    <source>
        <dbReference type="ARBA" id="ARBA00022553"/>
    </source>
</evidence>
<dbReference type="InterPro" id="IPR036860">
    <property type="entry name" value="SH2_dom_sf"/>
</dbReference>
<dbReference type="Gene3D" id="1.10.532.10">
    <property type="entry name" value="STAT transcription factor, N-terminal domain"/>
    <property type="match status" value="1"/>
</dbReference>
<keyword evidence="10 13" id="KW-0804">Transcription</keyword>
<keyword evidence="11 13" id="KW-0539">Nucleus</keyword>
<evidence type="ECO:0000256" key="8">
    <source>
        <dbReference type="ARBA" id="ARBA00023125"/>
    </source>
</evidence>
<dbReference type="RefSeq" id="XP_018616053.1">
    <property type="nucleotide sequence ID" value="XM_018760537.2"/>
</dbReference>
<reference evidence="17" key="3">
    <citation type="submission" date="2025-09" db="UniProtKB">
        <authorList>
            <consortium name="Ensembl"/>
        </authorList>
    </citation>
    <scope>IDENTIFICATION</scope>
</reference>
<accession>A0A8C9R5H1</accession>
<organism evidence="17 18">
    <name type="scientific">Scleropages formosus</name>
    <name type="common">Asian bonytongue</name>
    <name type="synonym">Osteoglossum formosum</name>
    <dbReference type="NCBI Taxonomy" id="113540"/>
    <lineage>
        <taxon>Eukaryota</taxon>
        <taxon>Metazoa</taxon>
        <taxon>Chordata</taxon>
        <taxon>Craniata</taxon>
        <taxon>Vertebrata</taxon>
        <taxon>Euteleostomi</taxon>
        <taxon>Actinopterygii</taxon>
        <taxon>Neopterygii</taxon>
        <taxon>Teleostei</taxon>
        <taxon>Osteoglossocephala</taxon>
        <taxon>Osteoglossomorpha</taxon>
        <taxon>Osteoglossiformes</taxon>
        <taxon>Osteoglossidae</taxon>
        <taxon>Scleropages</taxon>
    </lineage>
</organism>
<evidence type="ECO:0000256" key="1">
    <source>
        <dbReference type="ARBA" id="ARBA00004123"/>
    </source>
</evidence>
<keyword evidence="9 13" id="KW-0010">Activator</keyword>
<dbReference type="InterPro" id="IPR012345">
    <property type="entry name" value="STAT_TF_DNA-bd_N"/>
</dbReference>
<name>A0A8C9R5H1_SCLFO</name>
<dbReference type="GO" id="GO:0005634">
    <property type="term" value="C:nucleus"/>
    <property type="evidence" value="ECO:0007669"/>
    <property type="project" value="UniProtKB-SubCell"/>
</dbReference>
<evidence type="ECO:0000259" key="16">
    <source>
        <dbReference type="PROSITE" id="PS50001"/>
    </source>
</evidence>
<dbReference type="Gene3D" id="1.10.238.10">
    <property type="entry name" value="EF-hand"/>
    <property type="match status" value="1"/>
</dbReference>
<dbReference type="Ensembl" id="ENSSFOT00015005431.2">
    <property type="protein sequence ID" value="ENSSFOP00015005345.1"/>
    <property type="gene ID" value="ENSSFOG00015003475.2"/>
</dbReference>
<protein>
    <recommendedName>
        <fullName evidence="13">Signal transducer and activator of transcription</fullName>
    </recommendedName>
</protein>
<evidence type="ECO:0000256" key="11">
    <source>
        <dbReference type="ARBA" id="ARBA00023242"/>
    </source>
</evidence>